<accession>A0A9X3RQP3</accession>
<feature type="chain" id="PRO_5040995692" evidence="2">
    <location>
        <begin position="21"/>
        <end position="303"/>
    </location>
</feature>
<dbReference type="Pfam" id="PF19777">
    <property type="entry name" value="DUF6263"/>
    <property type="match status" value="1"/>
</dbReference>
<gene>
    <name evidence="3" type="ORF">L8U58_07225</name>
</gene>
<feature type="region of interest" description="Disordered" evidence="1">
    <location>
        <begin position="105"/>
        <end position="172"/>
    </location>
</feature>
<comment type="caution">
    <text evidence="3">The sequence shown here is derived from an EMBL/GenBank/DDBJ whole genome shotgun (WGS) entry which is preliminary data.</text>
</comment>
<dbReference type="EMBL" id="JAKMUV010000008">
    <property type="protein sequence ID" value="MCZ9305314.1"/>
    <property type="molecule type" value="Genomic_DNA"/>
</dbReference>
<keyword evidence="4" id="KW-1185">Reference proteome</keyword>
<dbReference type="RefSeq" id="WP_230580329.1">
    <property type="nucleotide sequence ID" value="NZ_JAKMUV010000008.1"/>
</dbReference>
<evidence type="ECO:0000313" key="3">
    <source>
        <dbReference type="EMBL" id="MCZ9305314.1"/>
    </source>
</evidence>
<feature type="signal peptide" evidence="2">
    <location>
        <begin position="1"/>
        <end position="20"/>
    </location>
</feature>
<organism evidence="3 4">
    <name type="scientific">Corynebacterium macclintockiae</name>
    <dbReference type="NCBI Taxonomy" id="2913501"/>
    <lineage>
        <taxon>Bacteria</taxon>
        <taxon>Bacillati</taxon>
        <taxon>Actinomycetota</taxon>
        <taxon>Actinomycetes</taxon>
        <taxon>Mycobacteriales</taxon>
        <taxon>Corynebacteriaceae</taxon>
        <taxon>Corynebacterium</taxon>
    </lineage>
</organism>
<dbReference type="PROSITE" id="PS51257">
    <property type="entry name" value="PROKAR_LIPOPROTEIN"/>
    <property type="match status" value="1"/>
</dbReference>
<protein>
    <submittedName>
        <fullName evidence="3">DUF6263 family protein</fullName>
    </submittedName>
</protein>
<dbReference type="AlphaFoldDB" id="A0A9X3RQP3"/>
<keyword evidence="2" id="KW-0732">Signal</keyword>
<proteinExistence type="predicted"/>
<evidence type="ECO:0000256" key="1">
    <source>
        <dbReference type="SAM" id="MobiDB-lite"/>
    </source>
</evidence>
<dbReference type="GeneID" id="301813339"/>
<name>A0A9X3RQP3_9CORY</name>
<feature type="compositionally biased region" description="Polar residues" evidence="1">
    <location>
        <begin position="154"/>
        <end position="172"/>
    </location>
</feature>
<evidence type="ECO:0000313" key="4">
    <source>
        <dbReference type="Proteomes" id="UP001146505"/>
    </source>
</evidence>
<dbReference type="InterPro" id="IPR046230">
    <property type="entry name" value="DUF6263"/>
</dbReference>
<evidence type="ECO:0000256" key="2">
    <source>
        <dbReference type="SAM" id="SignalP"/>
    </source>
</evidence>
<reference evidence="3" key="1">
    <citation type="submission" date="2022-02" db="EMBL/GenBank/DDBJ databases">
        <title>Corynebacterium sp. from urogenital microbiome.</title>
        <authorList>
            <person name="Cappelli E.A."/>
            <person name="Ribeiro T.G."/>
            <person name="Peixe L."/>
        </authorList>
    </citation>
    <scope>NUCLEOTIDE SEQUENCE</scope>
    <source>
        <strain evidence="3">C9Ua_112</strain>
    </source>
</reference>
<sequence>MGNSRKSALAVCSAIGLAFAAVGCSDTEEPQSKPADVAVPGVKIEVLNRGATPQEPLVWFSQGGNQEVSFDATQGFEQHTKGHDKNSPDVAELDYDEVTMHLPLSAEASTDGKGRQSTVTVGKPSGTNEDKNDDIATAEGFKVSSEQDVDGRVTSRSYSAPDSASQTARASVESALNQMNDFPIVFPTPAVGVGAKWTVSNRVDGDISMKQDITYTLLERQGQSVSLKVEVQRLPAVSTLAQTDLKVLSVNTESTGQIALDLNKVLPTRGHINVKTKIIYGQDKSPVHVVQTTTSKSKWSPKQ</sequence>
<dbReference type="Proteomes" id="UP001146505">
    <property type="component" value="Unassembled WGS sequence"/>
</dbReference>